<evidence type="ECO:0000256" key="1">
    <source>
        <dbReference type="SAM" id="Phobius"/>
    </source>
</evidence>
<dbReference type="EMBL" id="JBHSAY010000003">
    <property type="protein sequence ID" value="MFC4129311.1"/>
    <property type="molecule type" value="Genomic_DNA"/>
</dbReference>
<accession>A0ABV8LEL6</accession>
<keyword evidence="3" id="KW-1185">Reference proteome</keyword>
<proteinExistence type="predicted"/>
<name>A0ABV8LEL6_9ACTN</name>
<keyword evidence="1" id="KW-0812">Transmembrane</keyword>
<feature type="transmembrane region" description="Helical" evidence="1">
    <location>
        <begin position="139"/>
        <end position="164"/>
    </location>
</feature>
<dbReference type="Proteomes" id="UP001595816">
    <property type="component" value="Unassembled WGS sequence"/>
</dbReference>
<comment type="caution">
    <text evidence="2">The sequence shown here is derived from an EMBL/GenBank/DDBJ whole genome shotgun (WGS) entry which is preliminary data.</text>
</comment>
<gene>
    <name evidence="2" type="ORF">ACFOZ4_01630</name>
</gene>
<keyword evidence="1" id="KW-0472">Membrane</keyword>
<dbReference type="RefSeq" id="WP_253759151.1">
    <property type="nucleotide sequence ID" value="NZ_JAMZDZ010000001.1"/>
</dbReference>
<organism evidence="2 3">
    <name type="scientific">Hamadaea flava</name>
    <dbReference type="NCBI Taxonomy" id="1742688"/>
    <lineage>
        <taxon>Bacteria</taxon>
        <taxon>Bacillati</taxon>
        <taxon>Actinomycetota</taxon>
        <taxon>Actinomycetes</taxon>
        <taxon>Micromonosporales</taxon>
        <taxon>Micromonosporaceae</taxon>
        <taxon>Hamadaea</taxon>
    </lineage>
</organism>
<evidence type="ECO:0000313" key="3">
    <source>
        <dbReference type="Proteomes" id="UP001595816"/>
    </source>
</evidence>
<reference evidence="3" key="1">
    <citation type="journal article" date="2019" name="Int. J. Syst. Evol. Microbiol.">
        <title>The Global Catalogue of Microorganisms (GCM) 10K type strain sequencing project: providing services to taxonomists for standard genome sequencing and annotation.</title>
        <authorList>
            <consortium name="The Broad Institute Genomics Platform"/>
            <consortium name="The Broad Institute Genome Sequencing Center for Infectious Disease"/>
            <person name="Wu L."/>
            <person name="Ma J."/>
        </authorList>
    </citation>
    <scope>NUCLEOTIDE SEQUENCE [LARGE SCALE GENOMIC DNA]</scope>
    <source>
        <strain evidence="3">CGMCC 4.7289</strain>
    </source>
</reference>
<keyword evidence="1" id="KW-1133">Transmembrane helix</keyword>
<dbReference type="Pfam" id="PF20225">
    <property type="entry name" value="DUF6584"/>
    <property type="match status" value="1"/>
</dbReference>
<dbReference type="InterPro" id="IPR046491">
    <property type="entry name" value="DUF6584"/>
</dbReference>
<sequence>MAKADVLARVKRDLAAGHTYPATQRLRTLVASHPDDLEIYRLLCSVYRQTGNLAEAGRWGFLTDEVRPDELAAFARVHTNPWSRVRLLRWTGDPATLAEPIQQRLSELLAEAEHSGPPEIWVGSYRAPAKTRGSLGPCLFTAIALGIVVVLAGIGAIRAIAWLVE</sequence>
<evidence type="ECO:0000313" key="2">
    <source>
        <dbReference type="EMBL" id="MFC4129311.1"/>
    </source>
</evidence>
<protein>
    <submittedName>
        <fullName evidence="2">DUF6584 family protein</fullName>
    </submittedName>
</protein>